<feature type="domain" description="Ada DNA repair metal-binding" evidence="2">
    <location>
        <begin position="12"/>
        <end position="61"/>
    </location>
</feature>
<evidence type="ECO:0000313" key="3">
    <source>
        <dbReference type="EMBL" id="TXY91911.1"/>
    </source>
</evidence>
<accession>A0A5C9SXL6</accession>
<dbReference type="GO" id="GO:0003677">
    <property type="term" value="F:DNA binding"/>
    <property type="evidence" value="ECO:0007669"/>
    <property type="project" value="InterPro"/>
</dbReference>
<protein>
    <submittedName>
        <fullName evidence="3">Metal-binding protein</fullName>
    </submittedName>
</protein>
<dbReference type="AlphaFoldDB" id="A0A5C9SXL6"/>
<dbReference type="InterPro" id="IPR004026">
    <property type="entry name" value="Ada_DNA_repair_Zn-bd"/>
</dbReference>
<dbReference type="GO" id="GO:0006281">
    <property type="term" value="P:DNA repair"/>
    <property type="evidence" value="ECO:0007669"/>
    <property type="project" value="InterPro"/>
</dbReference>
<evidence type="ECO:0000256" key="1">
    <source>
        <dbReference type="ARBA" id="ARBA00023159"/>
    </source>
</evidence>
<keyword evidence="1" id="KW-0010">Activator</keyword>
<dbReference type="GO" id="GO:0008270">
    <property type="term" value="F:zinc ion binding"/>
    <property type="evidence" value="ECO:0007669"/>
    <property type="project" value="InterPro"/>
</dbReference>
<dbReference type="SUPFAM" id="SSF57884">
    <property type="entry name" value="Ada DNA repair protein, N-terminal domain (N-Ada 10)"/>
    <property type="match status" value="1"/>
</dbReference>
<sequence>MTLLNELSAEVCQRARISRDPRFDGRFFVAVKTTGIFCRPICPANLPKEENVEYFFSQALAGLVLGPSTTRNCAVNHVATVF</sequence>
<name>A0A5C9SXL6_VIBCL</name>
<dbReference type="GO" id="GO:0008168">
    <property type="term" value="F:methyltransferase activity"/>
    <property type="evidence" value="ECO:0007669"/>
    <property type="project" value="InterPro"/>
</dbReference>
<evidence type="ECO:0000313" key="4">
    <source>
        <dbReference type="Proteomes" id="UP000323583"/>
    </source>
</evidence>
<proteinExistence type="predicted"/>
<dbReference type="InterPro" id="IPR035451">
    <property type="entry name" value="Ada-like_dom_sf"/>
</dbReference>
<evidence type="ECO:0000259" key="2">
    <source>
        <dbReference type="Pfam" id="PF02805"/>
    </source>
</evidence>
<dbReference type="GO" id="GO:0006355">
    <property type="term" value="P:regulation of DNA-templated transcription"/>
    <property type="evidence" value="ECO:0007669"/>
    <property type="project" value="InterPro"/>
</dbReference>
<dbReference type="Pfam" id="PF02805">
    <property type="entry name" value="Ada_Zn_binding"/>
    <property type="match status" value="1"/>
</dbReference>
<gene>
    <name evidence="3" type="ORF">FXE67_07915</name>
</gene>
<dbReference type="Proteomes" id="UP000323583">
    <property type="component" value="Unassembled WGS sequence"/>
</dbReference>
<organism evidence="3 4">
    <name type="scientific">Vibrio cholerae</name>
    <dbReference type="NCBI Taxonomy" id="666"/>
    <lineage>
        <taxon>Bacteria</taxon>
        <taxon>Pseudomonadati</taxon>
        <taxon>Pseudomonadota</taxon>
        <taxon>Gammaproteobacteria</taxon>
        <taxon>Vibrionales</taxon>
        <taxon>Vibrionaceae</taxon>
        <taxon>Vibrio</taxon>
    </lineage>
</organism>
<comment type="caution">
    <text evidence="3">The sequence shown here is derived from an EMBL/GenBank/DDBJ whole genome shotgun (WGS) entry which is preliminary data.</text>
</comment>
<reference evidence="3 4" key="1">
    <citation type="submission" date="2019-06" db="EMBL/GenBank/DDBJ databases">
        <title>Vibrio cholerae phylogeny based on whole-genome sequencing reveals genetic diversity and population strucutre.</title>
        <authorList>
            <person name="Zhiqiu Y."/>
            <person name="Bin L."/>
            <person name="Lingyan J."/>
        </authorList>
    </citation>
    <scope>NUCLEOTIDE SEQUENCE [LARGE SCALE GENOMIC DNA]</scope>
    <source>
        <strain evidence="3 4">N2768</strain>
    </source>
</reference>
<dbReference type="Gene3D" id="3.40.10.10">
    <property type="entry name" value="DNA Methylphosphotriester Repair Domain"/>
    <property type="match status" value="1"/>
</dbReference>
<dbReference type="EMBL" id="VSGZ01000035">
    <property type="protein sequence ID" value="TXY91911.1"/>
    <property type="molecule type" value="Genomic_DNA"/>
</dbReference>